<reference evidence="2 3" key="1">
    <citation type="submission" date="2013-01" db="EMBL/GenBank/DDBJ databases">
        <title>Whole genome shotgun sequence of Gordonia soli NBRC 108243.</title>
        <authorList>
            <person name="Isaki-Nakamura S."/>
            <person name="Hosoyama A."/>
            <person name="Tsuchikane K."/>
            <person name="Ando Y."/>
            <person name="Baba S."/>
            <person name="Ohji S."/>
            <person name="Hamada M."/>
            <person name="Tamura T."/>
            <person name="Yamazoe A."/>
            <person name="Yamazaki S."/>
            <person name="Fujita N."/>
        </authorList>
    </citation>
    <scope>NUCLEOTIDE SEQUENCE [LARGE SCALE GENOMIC DNA]</scope>
    <source>
        <strain evidence="2 3">NBRC 108243</strain>
    </source>
</reference>
<name>M0QQC3_9ACTN</name>
<keyword evidence="2" id="KW-0378">Hydrolase</keyword>
<evidence type="ECO:0000259" key="1">
    <source>
        <dbReference type="Pfam" id="PF12680"/>
    </source>
</evidence>
<evidence type="ECO:0000313" key="3">
    <source>
        <dbReference type="Proteomes" id="UP000011666"/>
    </source>
</evidence>
<dbReference type="EMBL" id="BANX01000026">
    <property type="protein sequence ID" value="GAC69652.1"/>
    <property type="molecule type" value="Genomic_DNA"/>
</dbReference>
<proteinExistence type="predicted"/>
<organism evidence="2 3">
    <name type="scientific">Gordonia soli NBRC 108243</name>
    <dbReference type="NCBI Taxonomy" id="1223545"/>
    <lineage>
        <taxon>Bacteria</taxon>
        <taxon>Bacillati</taxon>
        <taxon>Actinomycetota</taxon>
        <taxon>Actinomycetes</taxon>
        <taxon>Mycobacteriales</taxon>
        <taxon>Gordoniaceae</taxon>
        <taxon>Gordonia</taxon>
    </lineage>
</organism>
<keyword evidence="3" id="KW-1185">Reference proteome</keyword>
<dbReference type="InterPro" id="IPR032710">
    <property type="entry name" value="NTF2-like_dom_sf"/>
</dbReference>
<dbReference type="STRING" id="1223545.GS4_26_01000"/>
<dbReference type="SUPFAM" id="SSF54427">
    <property type="entry name" value="NTF2-like"/>
    <property type="match status" value="1"/>
</dbReference>
<dbReference type="Proteomes" id="UP000011666">
    <property type="component" value="Unassembled WGS sequence"/>
</dbReference>
<dbReference type="InterPro" id="IPR037401">
    <property type="entry name" value="SnoaL-like"/>
</dbReference>
<dbReference type="GO" id="GO:0016787">
    <property type="term" value="F:hydrolase activity"/>
    <property type="evidence" value="ECO:0007669"/>
    <property type="project" value="UniProtKB-KW"/>
</dbReference>
<evidence type="ECO:0000313" key="2">
    <source>
        <dbReference type="EMBL" id="GAC69652.1"/>
    </source>
</evidence>
<gene>
    <name evidence="2" type="ORF">GS4_26_01000</name>
</gene>
<sequence length="156" mass="17368">MPVDVDPETDPREIVLGMWRELAARNWSRVADHLSDDCIYFDVPYGPALSARGPADIVARLKVGLEPLAAYTNHDGVLVADGADVLYEHAETWEWSSGESVVLPFVTVHRVADGRITLWKDYWDATTLVSAAPAEWMTQLASADTDWLYDATDEFS</sequence>
<dbReference type="Gene3D" id="3.10.450.50">
    <property type="match status" value="1"/>
</dbReference>
<feature type="domain" description="SnoaL-like" evidence="1">
    <location>
        <begin position="18"/>
        <end position="118"/>
    </location>
</feature>
<accession>M0QQC3</accession>
<protein>
    <submittedName>
        <fullName evidence="2">Putative epoxide hydrolase</fullName>
    </submittedName>
</protein>
<comment type="caution">
    <text evidence="2">The sequence shown here is derived from an EMBL/GenBank/DDBJ whole genome shotgun (WGS) entry which is preliminary data.</text>
</comment>
<dbReference type="Pfam" id="PF12680">
    <property type="entry name" value="SnoaL_2"/>
    <property type="match status" value="1"/>
</dbReference>
<dbReference type="AlphaFoldDB" id="M0QQC3"/>
<dbReference type="eggNOG" id="ENOG50334GH">
    <property type="taxonomic scope" value="Bacteria"/>
</dbReference>